<dbReference type="InterPro" id="IPR042177">
    <property type="entry name" value="Cell/Rod_1"/>
</dbReference>
<dbReference type="Gene3D" id="2.40.10.350">
    <property type="entry name" value="Rod shape-determining protein MreC, domain 2"/>
    <property type="match status" value="1"/>
</dbReference>
<evidence type="ECO:0000313" key="7">
    <source>
        <dbReference type="Proteomes" id="UP000178259"/>
    </source>
</evidence>
<dbReference type="EMBL" id="MHIW01000037">
    <property type="protein sequence ID" value="OGY58203.1"/>
    <property type="molecule type" value="Genomic_DNA"/>
</dbReference>
<evidence type="ECO:0000256" key="1">
    <source>
        <dbReference type="ARBA" id="ARBA00009369"/>
    </source>
</evidence>
<organism evidence="6 7">
    <name type="scientific">Candidatus Colwellbacteria bacterium RIFCSPHIGHO2_12_FULL_43_12</name>
    <dbReference type="NCBI Taxonomy" id="1797688"/>
    <lineage>
        <taxon>Bacteria</taxon>
        <taxon>Candidatus Colwelliibacteriota</taxon>
    </lineage>
</organism>
<dbReference type="Proteomes" id="UP000178259">
    <property type="component" value="Unassembled WGS sequence"/>
</dbReference>
<evidence type="ECO:0000313" key="6">
    <source>
        <dbReference type="EMBL" id="OGY58203.1"/>
    </source>
</evidence>
<comment type="similarity">
    <text evidence="1">Belongs to the MreC family.</text>
</comment>
<evidence type="ECO:0000256" key="3">
    <source>
        <dbReference type="ARBA" id="ARBA00022960"/>
    </source>
</evidence>
<dbReference type="InterPro" id="IPR007221">
    <property type="entry name" value="MreC"/>
</dbReference>
<dbReference type="GO" id="GO:0005886">
    <property type="term" value="C:plasma membrane"/>
    <property type="evidence" value="ECO:0007669"/>
    <property type="project" value="TreeGrafter"/>
</dbReference>
<protein>
    <recommendedName>
        <fullName evidence="2">Cell shape-determining protein MreC</fullName>
    </recommendedName>
    <alternativeName>
        <fullName evidence="4">Cell shape protein MreC</fullName>
    </alternativeName>
</protein>
<dbReference type="InterPro" id="IPR042175">
    <property type="entry name" value="Cell/Rod_MreC_2"/>
</dbReference>
<keyword evidence="3" id="KW-0133">Cell shape</keyword>
<reference evidence="6 7" key="1">
    <citation type="journal article" date="2016" name="Nat. Commun.">
        <title>Thousands of microbial genomes shed light on interconnected biogeochemical processes in an aquifer system.</title>
        <authorList>
            <person name="Anantharaman K."/>
            <person name="Brown C.T."/>
            <person name="Hug L.A."/>
            <person name="Sharon I."/>
            <person name="Castelle C.J."/>
            <person name="Probst A.J."/>
            <person name="Thomas B.C."/>
            <person name="Singh A."/>
            <person name="Wilkins M.J."/>
            <person name="Karaoz U."/>
            <person name="Brodie E.L."/>
            <person name="Williams K.H."/>
            <person name="Hubbard S.S."/>
            <person name="Banfield J.F."/>
        </authorList>
    </citation>
    <scope>NUCLEOTIDE SEQUENCE [LARGE SCALE GENOMIC DNA]</scope>
</reference>
<gene>
    <name evidence="6" type="ORF">A3E61_00080</name>
</gene>
<accession>A0A1G1Z0N8</accession>
<feature type="domain" description="Rod shape-determining protein MreC beta-barrel core" evidence="5">
    <location>
        <begin position="66"/>
        <end position="203"/>
    </location>
</feature>
<evidence type="ECO:0000259" key="5">
    <source>
        <dbReference type="Pfam" id="PF04085"/>
    </source>
</evidence>
<name>A0A1G1Z0N8_9BACT</name>
<dbReference type="Pfam" id="PF04085">
    <property type="entry name" value="MreC"/>
    <property type="match status" value="1"/>
</dbReference>
<dbReference type="AlphaFoldDB" id="A0A1G1Z0N8"/>
<dbReference type="PANTHER" id="PTHR34138:SF1">
    <property type="entry name" value="CELL SHAPE-DETERMINING PROTEIN MREC"/>
    <property type="match status" value="1"/>
</dbReference>
<sequence>MFYDDLNTVKFSGVYSISNIFKNVFPGEDLRERVTVLQTENESLRAEIIGFKINHEGEVKVYSSYPFNNKKDVSISGGLNLGFKKGDAVTVNSKILVGQISEVLSNSSIVKTVYDPDWEIAVRIGEKEIDGLLKGGLSPVIDFIKSDAEVVAGDIILTASPDLPYGLEIGKIKSVKDNPGSPFKTAEIEFAISLNSLRDVSVYR</sequence>
<dbReference type="PANTHER" id="PTHR34138">
    <property type="entry name" value="CELL SHAPE-DETERMINING PROTEIN MREC"/>
    <property type="match status" value="1"/>
</dbReference>
<comment type="caution">
    <text evidence="6">The sequence shown here is derived from an EMBL/GenBank/DDBJ whole genome shotgun (WGS) entry which is preliminary data.</text>
</comment>
<dbReference type="Gene3D" id="2.40.10.340">
    <property type="entry name" value="Rod shape-determining protein MreC, domain 1"/>
    <property type="match status" value="1"/>
</dbReference>
<evidence type="ECO:0000256" key="4">
    <source>
        <dbReference type="ARBA" id="ARBA00032089"/>
    </source>
</evidence>
<dbReference type="GO" id="GO:0008360">
    <property type="term" value="P:regulation of cell shape"/>
    <property type="evidence" value="ECO:0007669"/>
    <property type="project" value="UniProtKB-KW"/>
</dbReference>
<evidence type="ECO:0000256" key="2">
    <source>
        <dbReference type="ARBA" id="ARBA00013855"/>
    </source>
</evidence>
<dbReference type="InterPro" id="IPR055342">
    <property type="entry name" value="MreC_beta-barrel_core"/>
</dbReference>
<proteinExistence type="inferred from homology"/>